<dbReference type="PRINTS" id="PR02045">
    <property type="entry name" value="F138DOMAIN"/>
</dbReference>
<evidence type="ECO:0000313" key="2">
    <source>
        <dbReference type="Ensembl" id="ENSMMUP00000080400.1"/>
    </source>
</evidence>
<dbReference type="PANTHER" id="PTHR12138">
    <property type="entry name" value="PRIMATE-EXPANDED PROTEIN FAMILY"/>
    <property type="match status" value="1"/>
</dbReference>
<dbReference type="GeneTree" id="ENSGT01120000271815"/>
<keyword evidence="3" id="KW-1185">Reference proteome</keyword>
<organism evidence="2 3">
    <name type="scientific">Macaca mulatta</name>
    <name type="common">Rhesus macaque</name>
    <dbReference type="NCBI Taxonomy" id="9544"/>
    <lineage>
        <taxon>Eukaryota</taxon>
        <taxon>Metazoa</taxon>
        <taxon>Chordata</taxon>
        <taxon>Craniata</taxon>
        <taxon>Vertebrata</taxon>
        <taxon>Euteleostomi</taxon>
        <taxon>Mammalia</taxon>
        <taxon>Eutheria</taxon>
        <taxon>Euarchontoglires</taxon>
        <taxon>Primates</taxon>
        <taxon>Haplorrhini</taxon>
        <taxon>Catarrhini</taxon>
        <taxon>Cercopithecidae</taxon>
        <taxon>Cercopithecinae</taxon>
        <taxon>Macaca</taxon>
    </lineage>
</organism>
<keyword evidence="1" id="KW-0732">Signal</keyword>
<feature type="chain" id="PRO_5023850377" description="Secreted protein" evidence="1">
    <location>
        <begin position="20"/>
        <end position="163"/>
    </location>
</feature>
<feature type="signal peptide" evidence="1">
    <location>
        <begin position="1"/>
        <end position="19"/>
    </location>
</feature>
<reference evidence="3" key="1">
    <citation type="journal article" date="2007" name="Science">
        <title>Evolutionary and biomedical insights from the rhesus macaque genome.</title>
        <authorList>
            <person name="Gibbs R.A."/>
            <person name="Rogers J."/>
            <person name="Katze M.G."/>
            <person name="Bumgarner R."/>
            <person name="Weinstock G.M."/>
            <person name="Mardis E.R."/>
            <person name="Remington K.A."/>
            <person name="Strausberg R.L."/>
            <person name="Venter J.C."/>
            <person name="Wilson R.K."/>
            <person name="Batzer M.A."/>
            <person name="Bustamante C.D."/>
            <person name="Eichler E.E."/>
            <person name="Hahn M.W."/>
            <person name="Hardison R.C."/>
            <person name="Makova K.D."/>
            <person name="Miller W."/>
            <person name="Milosavljevic A."/>
            <person name="Palermo R.E."/>
            <person name="Siepel A."/>
            <person name="Sikela J.M."/>
            <person name="Attaway T."/>
            <person name="Bell S."/>
            <person name="Bernard K.E."/>
            <person name="Buhay C.J."/>
            <person name="Chandrabose M.N."/>
            <person name="Dao M."/>
            <person name="Davis C."/>
            <person name="Delehaunty K.D."/>
            <person name="Ding Y."/>
            <person name="Dinh H.H."/>
            <person name="Dugan-Rocha S."/>
            <person name="Fulton L.A."/>
            <person name="Gabisi R.A."/>
            <person name="Garner T.T."/>
            <person name="Godfrey J."/>
            <person name="Hawes A.C."/>
            <person name="Hernandez J."/>
            <person name="Hines S."/>
            <person name="Holder M."/>
            <person name="Hume J."/>
            <person name="Jhangiani S.N."/>
            <person name="Joshi V."/>
            <person name="Khan Z.M."/>
            <person name="Kirkness E.F."/>
            <person name="Cree A."/>
            <person name="Fowler R.G."/>
            <person name="Lee S."/>
            <person name="Lewis L.R."/>
            <person name="Li Z."/>
            <person name="Liu Y.-S."/>
            <person name="Moore S.M."/>
            <person name="Muzny D."/>
            <person name="Nazareth L.V."/>
            <person name="Ngo D.N."/>
            <person name="Okwuonu G.O."/>
            <person name="Pai G."/>
            <person name="Parker D."/>
            <person name="Paul H.A."/>
            <person name="Pfannkoch C."/>
            <person name="Pohl C.S."/>
            <person name="Rogers Y.-H.C."/>
            <person name="Ruiz S.J."/>
            <person name="Sabo A."/>
            <person name="Santibanez J."/>
            <person name="Schneider B.W."/>
            <person name="Smith S.M."/>
            <person name="Sodergren E."/>
            <person name="Svatek A.F."/>
            <person name="Utterback T.R."/>
            <person name="Vattathil S."/>
            <person name="Warren W."/>
            <person name="White C.S."/>
            <person name="Chinwalla A.T."/>
            <person name="Feng Y."/>
            <person name="Halpern A.L."/>
            <person name="Hillier L.W."/>
            <person name="Huang X."/>
            <person name="Minx P."/>
            <person name="Nelson J.O."/>
            <person name="Pepin K.H."/>
            <person name="Qin X."/>
            <person name="Sutton G.G."/>
            <person name="Venter E."/>
            <person name="Walenz B.P."/>
            <person name="Wallis J.W."/>
            <person name="Worley K.C."/>
            <person name="Yang S.-P."/>
            <person name="Jones S.M."/>
            <person name="Marra M.A."/>
            <person name="Rocchi M."/>
            <person name="Schein J.E."/>
            <person name="Baertsch R."/>
            <person name="Clarke L."/>
            <person name="Csuros M."/>
            <person name="Glasscock J."/>
            <person name="Harris R.A."/>
            <person name="Havlak P."/>
            <person name="Jackson A.R."/>
            <person name="Jiang H."/>
            <person name="Liu Y."/>
            <person name="Messina D.N."/>
            <person name="Shen Y."/>
            <person name="Song H.X.-Z."/>
            <person name="Wylie T."/>
            <person name="Zhang L."/>
            <person name="Birney E."/>
            <person name="Han K."/>
            <person name="Konkel M.K."/>
            <person name="Lee J."/>
            <person name="Smit A.F.A."/>
            <person name="Ullmer B."/>
            <person name="Wang H."/>
            <person name="Xing J."/>
            <person name="Burhans R."/>
            <person name="Cheng Z."/>
            <person name="Karro J.E."/>
            <person name="Ma J."/>
            <person name="Raney B."/>
            <person name="She X."/>
            <person name="Cox M.J."/>
            <person name="Demuth J.P."/>
            <person name="Dumas L.J."/>
            <person name="Han S.-G."/>
            <person name="Hopkins J."/>
            <person name="Karimpour-Fard A."/>
            <person name="Kim Y.H."/>
            <person name="Pollack J.R."/>
            <person name="Vinar T."/>
            <person name="Addo-Quaye C."/>
            <person name="Degenhardt J."/>
            <person name="Denby A."/>
            <person name="Hubisz M.J."/>
            <person name="Indap A."/>
            <person name="Kosiol C."/>
            <person name="Lahn B.T."/>
            <person name="Lawson H.A."/>
            <person name="Marklein A."/>
            <person name="Nielsen R."/>
            <person name="Vallender E.J."/>
            <person name="Clark A.G."/>
            <person name="Ferguson B."/>
            <person name="Hernandez R.D."/>
            <person name="Hirani K."/>
            <person name="Kehrer-Sawatzki H."/>
            <person name="Kolb J."/>
            <person name="Patil S."/>
            <person name="Pu L.-L."/>
            <person name="Ren Y."/>
            <person name="Smith D.G."/>
            <person name="Wheeler D.A."/>
            <person name="Schenck I."/>
            <person name="Ball E.V."/>
            <person name="Chen R."/>
            <person name="Cooper D.N."/>
            <person name="Giardine B."/>
            <person name="Hsu F."/>
            <person name="Kent W.J."/>
            <person name="Lesk A."/>
            <person name="Nelson D.L."/>
            <person name="O'brien W.E."/>
            <person name="Pruefer K."/>
            <person name="Stenson P.D."/>
            <person name="Wallace J.C."/>
            <person name="Ke H."/>
            <person name="Liu X.-M."/>
            <person name="Wang P."/>
            <person name="Xiang A.P."/>
            <person name="Yang F."/>
            <person name="Barber G.P."/>
            <person name="Haussler D."/>
            <person name="Karolchik D."/>
            <person name="Kern A.D."/>
            <person name="Kuhn R.M."/>
            <person name="Smith K.E."/>
            <person name="Zwieg A.S."/>
        </authorList>
    </citation>
    <scope>NUCLEOTIDE SEQUENCE [LARGE SCALE GENOMIC DNA]</scope>
    <source>
        <strain evidence="3">17573</strain>
    </source>
</reference>
<proteinExistence type="predicted"/>
<reference evidence="2" key="3">
    <citation type="submission" date="2025-08" db="UniProtKB">
        <authorList>
            <consortium name="Ensembl"/>
        </authorList>
    </citation>
    <scope>IDENTIFICATION</scope>
    <source>
        <strain evidence="2">17573</strain>
    </source>
</reference>
<dbReference type="VEuPathDB" id="HostDB:ENSMMUG00000052371"/>
<dbReference type="Ensembl" id="ENSMMUT00000100774.1">
    <property type="protein sequence ID" value="ENSMMUP00000080400.1"/>
    <property type="gene ID" value="ENSMMUG00000052371.1"/>
</dbReference>
<dbReference type="AlphaFoldDB" id="A0A5F8AR28"/>
<accession>A0A5F8AR28</accession>
<sequence length="163" mass="17988">LFFFFFFFLVSLLLPRLEYNDEISSHCNLHLLGSSDSPASVSQVAEITGTCHHARLIFVVLVEIGFHHVGQAGLQLLTSGDLPTLASQSAGTTGMNQFAQLLIFRFLVETGFCHVGQTGLQLQPSGDPPALISQSPEIMNVSHQAWPYFFRVSLFMARTRSDT</sequence>
<name>A0A5F8AR28_MACMU</name>
<dbReference type="Proteomes" id="UP000006718">
    <property type="component" value="Chromosome 19"/>
</dbReference>
<evidence type="ECO:0000256" key="1">
    <source>
        <dbReference type="SAM" id="SignalP"/>
    </source>
</evidence>
<evidence type="ECO:0000313" key="3">
    <source>
        <dbReference type="Proteomes" id="UP000006718"/>
    </source>
</evidence>
<dbReference type="Bgee" id="ENSMMUG00000052371">
    <property type="expression patterns" value="Expressed in kidney and 1 other cell type or tissue"/>
</dbReference>
<reference evidence="2" key="2">
    <citation type="submission" date="2019-01" db="EMBL/GenBank/DDBJ databases">
        <authorList>
            <person name="Graves T."/>
            <person name="Eichler E.E."/>
            <person name="Wilson R.K."/>
        </authorList>
    </citation>
    <scope>NUCLEOTIDE SEQUENCE [LARGE SCALE GENOMIC DNA]</scope>
    <source>
        <strain evidence="2">17573</strain>
    </source>
</reference>
<evidence type="ECO:0008006" key="4">
    <source>
        <dbReference type="Google" id="ProtNLM"/>
    </source>
</evidence>
<reference evidence="2" key="4">
    <citation type="submission" date="2025-09" db="UniProtKB">
        <authorList>
            <consortium name="Ensembl"/>
        </authorList>
    </citation>
    <scope>IDENTIFICATION</scope>
    <source>
        <strain evidence="2">17573</strain>
    </source>
</reference>
<protein>
    <recommendedName>
        <fullName evidence="4">Secreted protein</fullName>
    </recommendedName>
</protein>
<dbReference type="InParanoid" id="A0A5F8AR28"/>
<dbReference type="PANTHER" id="PTHR12138:SF135">
    <property type="entry name" value="SAM DOMAIN-CONTAINING PROTEIN"/>
    <property type="match status" value="1"/>
</dbReference>